<keyword evidence="2" id="KW-1185">Reference proteome</keyword>
<dbReference type="PANTHER" id="PTHR12138:SF135">
    <property type="entry name" value="SAM DOMAIN-CONTAINING PROTEIN"/>
    <property type="match status" value="1"/>
</dbReference>
<name>A0A5F8A3I1_MACMU</name>
<dbReference type="Proteomes" id="UP000006718">
    <property type="component" value="Chromosome X"/>
</dbReference>
<evidence type="ECO:0000313" key="2">
    <source>
        <dbReference type="Proteomes" id="UP000006718"/>
    </source>
</evidence>
<proteinExistence type="predicted"/>
<dbReference type="InParanoid" id="A0A5F8A3I1"/>
<reference evidence="1" key="2">
    <citation type="submission" date="2019-01" db="EMBL/GenBank/DDBJ databases">
        <authorList>
            <person name="Graves T."/>
            <person name="Eichler E.E."/>
            <person name="Wilson R.K."/>
        </authorList>
    </citation>
    <scope>NUCLEOTIDE SEQUENCE [LARGE SCALE GENOMIC DNA]</scope>
    <source>
        <strain evidence="1">17573</strain>
    </source>
</reference>
<sequence length="187" mass="20770">VAGTTGTCHHAQLIAVFLVETGFCHVAQASLKLLSSSNLLALASQIAGITGVSHQAWPSNFIKCTHNILILLLLESHVSVSIPPSSLKLSRTIKGLRFCPTQQANKSAHHSFMESGRKHETQRWTVFYCRKASHQISTFWHQFLEPRLRRGTPLCWCPENRAYILKGHVGKAQLQADGRRPCDPPQA</sequence>
<dbReference type="VEuPathDB" id="HostDB:ENSMMUG00000055801"/>
<reference evidence="2" key="1">
    <citation type="journal article" date="2007" name="Science">
        <title>Evolutionary and biomedical insights from the rhesus macaque genome.</title>
        <authorList>
            <person name="Gibbs R.A."/>
            <person name="Rogers J."/>
            <person name="Katze M.G."/>
            <person name="Bumgarner R."/>
            <person name="Weinstock G.M."/>
            <person name="Mardis E.R."/>
            <person name="Remington K.A."/>
            <person name="Strausberg R.L."/>
            <person name="Venter J.C."/>
            <person name="Wilson R.K."/>
            <person name="Batzer M.A."/>
            <person name="Bustamante C.D."/>
            <person name="Eichler E.E."/>
            <person name="Hahn M.W."/>
            <person name="Hardison R.C."/>
            <person name="Makova K.D."/>
            <person name="Miller W."/>
            <person name="Milosavljevic A."/>
            <person name="Palermo R.E."/>
            <person name="Siepel A."/>
            <person name="Sikela J.M."/>
            <person name="Attaway T."/>
            <person name="Bell S."/>
            <person name="Bernard K.E."/>
            <person name="Buhay C.J."/>
            <person name="Chandrabose M.N."/>
            <person name="Dao M."/>
            <person name="Davis C."/>
            <person name="Delehaunty K.D."/>
            <person name="Ding Y."/>
            <person name="Dinh H.H."/>
            <person name="Dugan-Rocha S."/>
            <person name="Fulton L.A."/>
            <person name="Gabisi R.A."/>
            <person name="Garner T.T."/>
            <person name="Godfrey J."/>
            <person name="Hawes A.C."/>
            <person name="Hernandez J."/>
            <person name="Hines S."/>
            <person name="Holder M."/>
            <person name="Hume J."/>
            <person name="Jhangiani S.N."/>
            <person name="Joshi V."/>
            <person name="Khan Z.M."/>
            <person name="Kirkness E.F."/>
            <person name="Cree A."/>
            <person name="Fowler R.G."/>
            <person name="Lee S."/>
            <person name="Lewis L.R."/>
            <person name="Li Z."/>
            <person name="Liu Y.-S."/>
            <person name="Moore S.M."/>
            <person name="Muzny D."/>
            <person name="Nazareth L.V."/>
            <person name="Ngo D.N."/>
            <person name="Okwuonu G.O."/>
            <person name="Pai G."/>
            <person name="Parker D."/>
            <person name="Paul H.A."/>
            <person name="Pfannkoch C."/>
            <person name="Pohl C.S."/>
            <person name="Rogers Y.-H.C."/>
            <person name="Ruiz S.J."/>
            <person name="Sabo A."/>
            <person name="Santibanez J."/>
            <person name="Schneider B.W."/>
            <person name="Smith S.M."/>
            <person name="Sodergren E."/>
            <person name="Svatek A.F."/>
            <person name="Utterback T.R."/>
            <person name="Vattathil S."/>
            <person name="Warren W."/>
            <person name="White C.S."/>
            <person name="Chinwalla A.T."/>
            <person name="Feng Y."/>
            <person name="Halpern A.L."/>
            <person name="Hillier L.W."/>
            <person name="Huang X."/>
            <person name="Minx P."/>
            <person name="Nelson J.O."/>
            <person name="Pepin K.H."/>
            <person name="Qin X."/>
            <person name="Sutton G.G."/>
            <person name="Venter E."/>
            <person name="Walenz B.P."/>
            <person name="Wallis J.W."/>
            <person name="Worley K.C."/>
            <person name="Yang S.-P."/>
            <person name="Jones S.M."/>
            <person name="Marra M.A."/>
            <person name="Rocchi M."/>
            <person name="Schein J.E."/>
            <person name="Baertsch R."/>
            <person name="Clarke L."/>
            <person name="Csuros M."/>
            <person name="Glasscock J."/>
            <person name="Harris R.A."/>
            <person name="Havlak P."/>
            <person name="Jackson A.R."/>
            <person name="Jiang H."/>
            <person name="Liu Y."/>
            <person name="Messina D.N."/>
            <person name="Shen Y."/>
            <person name="Song H.X.-Z."/>
            <person name="Wylie T."/>
            <person name="Zhang L."/>
            <person name="Birney E."/>
            <person name="Han K."/>
            <person name="Konkel M.K."/>
            <person name="Lee J."/>
            <person name="Smit A.F.A."/>
            <person name="Ullmer B."/>
            <person name="Wang H."/>
            <person name="Xing J."/>
            <person name="Burhans R."/>
            <person name="Cheng Z."/>
            <person name="Karro J.E."/>
            <person name="Ma J."/>
            <person name="Raney B."/>
            <person name="She X."/>
            <person name="Cox M.J."/>
            <person name="Demuth J.P."/>
            <person name="Dumas L.J."/>
            <person name="Han S.-G."/>
            <person name="Hopkins J."/>
            <person name="Karimpour-Fard A."/>
            <person name="Kim Y.H."/>
            <person name="Pollack J.R."/>
            <person name="Vinar T."/>
            <person name="Addo-Quaye C."/>
            <person name="Degenhardt J."/>
            <person name="Denby A."/>
            <person name="Hubisz M.J."/>
            <person name="Indap A."/>
            <person name="Kosiol C."/>
            <person name="Lahn B.T."/>
            <person name="Lawson H.A."/>
            <person name="Marklein A."/>
            <person name="Nielsen R."/>
            <person name="Vallender E.J."/>
            <person name="Clark A.G."/>
            <person name="Ferguson B."/>
            <person name="Hernandez R.D."/>
            <person name="Hirani K."/>
            <person name="Kehrer-Sawatzki H."/>
            <person name="Kolb J."/>
            <person name="Patil S."/>
            <person name="Pu L.-L."/>
            <person name="Ren Y."/>
            <person name="Smith D.G."/>
            <person name="Wheeler D.A."/>
            <person name="Schenck I."/>
            <person name="Ball E.V."/>
            <person name="Chen R."/>
            <person name="Cooper D.N."/>
            <person name="Giardine B."/>
            <person name="Hsu F."/>
            <person name="Kent W.J."/>
            <person name="Lesk A."/>
            <person name="Nelson D.L."/>
            <person name="O'brien W.E."/>
            <person name="Pruefer K."/>
            <person name="Stenson P.D."/>
            <person name="Wallace J.C."/>
            <person name="Ke H."/>
            <person name="Liu X.-M."/>
            <person name="Wang P."/>
            <person name="Xiang A.P."/>
            <person name="Yang F."/>
            <person name="Barber G.P."/>
            <person name="Haussler D."/>
            <person name="Karolchik D."/>
            <person name="Kern A.D."/>
            <person name="Kuhn R.M."/>
            <person name="Smith K.E."/>
            <person name="Zwieg A.S."/>
        </authorList>
    </citation>
    <scope>NUCLEOTIDE SEQUENCE [LARGE SCALE GENOMIC DNA]</scope>
    <source>
        <strain evidence="2">17573</strain>
    </source>
</reference>
<dbReference type="AlphaFoldDB" id="A0A5F8A3I1"/>
<dbReference type="Bgee" id="ENSMMUG00000055801">
    <property type="expression patterns" value="Expressed in spleen"/>
</dbReference>
<reference evidence="1" key="4">
    <citation type="submission" date="2025-09" db="UniProtKB">
        <authorList>
            <consortium name="Ensembl"/>
        </authorList>
    </citation>
    <scope>IDENTIFICATION</scope>
    <source>
        <strain evidence="1">17573</strain>
    </source>
</reference>
<protein>
    <submittedName>
        <fullName evidence="1">Uncharacterized protein</fullName>
    </submittedName>
</protein>
<accession>A0A5F8A3I1</accession>
<dbReference type="Ensembl" id="ENSMMUT00000090608.1">
    <property type="protein sequence ID" value="ENSMMUP00000071483.1"/>
    <property type="gene ID" value="ENSMMUG00000055801.1"/>
</dbReference>
<dbReference type="PRINTS" id="PR02045">
    <property type="entry name" value="F138DOMAIN"/>
</dbReference>
<reference evidence="1" key="3">
    <citation type="submission" date="2025-08" db="UniProtKB">
        <authorList>
            <consortium name="Ensembl"/>
        </authorList>
    </citation>
    <scope>IDENTIFICATION</scope>
    <source>
        <strain evidence="1">17573</strain>
    </source>
</reference>
<dbReference type="PANTHER" id="PTHR12138">
    <property type="entry name" value="PRIMATE-EXPANDED PROTEIN FAMILY"/>
    <property type="match status" value="1"/>
</dbReference>
<evidence type="ECO:0000313" key="1">
    <source>
        <dbReference type="Ensembl" id="ENSMMUP00000071483.1"/>
    </source>
</evidence>
<dbReference type="GeneTree" id="ENSGT01150000286943"/>
<organism evidence="1 2">
    <name type="scientific">Macaca mulatta</name>
    <name type="common">Rhesus macaque</name>
    <dbReference type="NCBI Taxonomy" id="9544"/>
    <lineage>
        <taxon>Eukaryota</taxon>
        <taxon>Metazoa</taxon>
        <taxon>Chordata</taxon>
        <taxon>Craniata</taxon>
        <taxon>Vertebrata</taxon>
        <taxon>Euteleostomi</taxon>
        <taxon>Mammalia</taxon>
        <taxon>Eutheria</taxon>
        <taxon>Euarchontoglires</taxon>
        <taxon>Primates</taxon>
        <taxon>Haplorrhini</taxon>
        <taxon>Catarrhini</taxon>
        <taxon>Cercopithecidae</taxon>
        <taxon>Cercopithecinae</taxon>
        <taxon>Macaca</taxon>
    </lineage>
</organism>